<protein>
    <recommendedName>
        <fullName evidence="2">BetI-type transcriptional repressor C-terminal domain-containing protein</fullName>
    </recommendedName>
</protein>
<sequence length="116" mass="13015">MLTRLIENRREHPEVAQLHEQVQSAEATPPDLREQARQVNQAFADLLRQLIVEGQAEGSVIDADPDQLLTVVSATLDGLTRLVVSNPERYHQHFPDASIILTMLKPSPLGSEERKE</sequence>
<proteinExistence type="predicted"/>
<comment type="caution">
    <text evidence="3">The sequence shown here is derived from an EMBL/GenBank/DDBJ whole genome shotgun (WGS) entry which is preliminary data.</text>
</comment>
<dbReference type="EMBL" id="BIXY01000025">
    <property type="protein sequence ID" value="GCF08513.1"/>
    <property type="molecule type" value="Genomic_DNA"/>
</dbReference>
<dbReference type="Pfam" id="PF13977">
    <property type="entry name" value="TetR_C_6"/>
    <property type="match status" value="1"/>
</dbReference>
<dbReference type="InterPro" id="IPR036271">
    <property type="entry name" value="Tet_transcr_reg_TetR-rel_C_sf"/>
</dbReference>
<evidence type="ECO:0000256" key="1">
    <source>
        <dbReference type="SAM" id="MobiDB-lite"/>
    </source>
</evidence>
<feature type="compositionally biased region" description="Basic and acidic residues" evidence="1">
    <location>
        <begin position="1"/>
        <end position="14"/>
    </location>
</feature>
<dbReference type="InterPro" id="IPR039538">
    <property type="entry name" value="BetI_C"/>
</dbReference>
<organism evidence="3 4">
    <name type="scientific">Dictyobacter arantiisoli</name>
    <dbReference type="NCBI Taxonomy" id="2014874"/>
    <lineage>
        <taxon>Bacteria</taxon>
        <taxon>Bacillati</taxon>
        <taxon>Chloroflexota</taxon>
        <taxon>Ktedonobacteria</taxon>
        <taxon>Ktedonobacterales</taxon>
        <taxon>Dictyobacteraceae</taxon>
        <taxon>Dictyobacter</taxon>
    </lineage>
</organism>
<dbReference type="AlphaFoldDB" id="A0A5A5TBW8"/>
<evidence type="ECO:0000313" key="4">
    <source>
        <dbReference type="Proteomes" id="UP000322530"/>
    </source>
</evidence>
<evidence type="ECO:0000313" key="3">
    <source>
        <dbReference type="EMBL" id="GCF08513.1"/>
    </source>
</evidence>
<accession>A0A5A5TBW8</accession>
<reference evidence="3 4" key="1">
    <citation type="submission" date="2019-01" db="EMBL/GenBank/DDBJ databases">
        <title>Draft genome sequence of Dictyobacter sp. Uno17.</title>
        <authorList>
            <person name="Wang C.M."/>
            <person name="Zheng Y."/>
            <person name="Sakai Y."/>
            <person name="Abe K."/>
            <person name="Yokota A."/>
            <person name="Yabe S."/>
        </authorList>
    </citation>
    <scope>NUCLEOTIDE SEQUENCE [LARGE SCALE GENOMIC DNA]</scope>
    <source>
        <strain evidence="3 4">Uno17</strain>
    </source>
</reference>
<feature type="domain" description="BetI-type transcriptional repressor C-terminal" evidence="2">
    <location>
        <begin position="27"/>
        <end position="90"/>
    </location>
</feature>
<dbReference type="Proteomes" id="UP000322530">
    <property type="component" value="Unassembled WGS sequence"/>
</dbReference>
<gene>
    <name evidence="3" type="ORF">KDI_20770</name>
</gene>
<evidence type="ECO:0000259" key="2">
    <source>
        <dbReference type="Pfam" id="PF13977"/>
    </source>
</evidence>
<dbReference type="Gene3D" id="1.10.357.10">
    <property type="entry name" value="Tetracycline Repressor, domain 2"/>
    <property type="match status" value="1"/>
</dbReference>
<feature type="region of interest" description="Disordered" evidence="1">
    <location>
        <begin position="1"/>
        <end position="33"/>
    </location>
</feature>
<keyword evidence="4" id="KW-1185">Reference proteome</keyword>
<dbReference type="SUPFAM" id="SSF48498">
    <property type="entry name" value="Tetracyclin repressor-like, C-terminal domain"/>
    <property type="match status" value="1"/>
</dbReference>
<name>A0A5A5TBW8_9CHLR</name>